<evidence type="ECO:0000256" key="7">
    <source>
        <dbReference type="ARBA" id="ARBA00022917"/>
    </source>
</evidence>
<dbReference type="Proteomes" id="UP000035579">
    <property type="component" value="Chromosome"/>
</dbReference>
<dbReference type="InterPro" id="IPR002942">
    <property type="entry name" value="S4_RNA-bd"/>
</dbReference>
<dbReference type="PRINTS" id="PR01040">
    <property type="entry name" value="TRNASYNTHTYR"/>
</dbReference>
<evidence type="ECO:0000256" key="5">
    <source>
        <dbReference type="ARBA" id="ARBA00022840"/>
    </source>
</evidence>
<evidence type="ECO:0000259" key="12">
    <source>
        <dbReference type="SMART" id="SM00363"/>
    </source>
</evidence>
<dbReference type="NCBIfam" id="TIGR00234">
    <property type="entry name" value="tyrS"/>
    <property type="match status" value="1"/>
</dbReference>
<evidence type="ECO:0000256" key="2">
    <source>
        <dbReference type="ARBA" id="ARBA00022490"/>
    </source>
</evidence>
<evidence type="ECO:0000256" key="1">
    <source>
        <dbReference type="ARBA" id="ARBA00011738"/>
    </source>
</evidence>
<dbReference type="HAMAP" id="MF_02007">
    <property type="entry name" value="Tyr_tRNA_synth_type2"/>
    <property type="match status" value="1"/>
</dbReference>
<comment type="subcellular location">
    <subcellularLocation>
        <location evidence="10">Cytoplasm</location>
    </subcellularLocation>
</comment>
<dbReference type="FunFam" id="3.40.50.620:FF:000061">
    <property type="entry name" value="Tyrosine--tRNA ligase"/>
    <property type="match status" value="1"/>
</dbReference>
<dbReference type="Pfam" id="PF00579">
    <property type="entry name" value="tRNA-synt_1b"/>
    <property type="match status" value="1"/>
</dbReference>
<evidence type="ECO:0000256" key="10">
    <source>
        <dbReference type="HAMAP-Rule" id="MF_02007"/>
    </source>
</evidence>
<evidence type="ECO:0000256" key="3">
    <source>
        <dbReference type="ARBA" id="ARBA00022598"/>
    </source>
</evidence>
<comment type="catalytic activity">
    <reaction evidence="9 10">
        <text>tRNA(Tyr) + L-tyrosine + ATP = L-tyrosyl-tRNA(Tyr) + AMP + diphosphate + H(+)</text>
        <dbReference type="Rhea" id="RHEA:10220"/>
        <dbReference type="Rhea" id="RHEA-COMP:9706"/>
        <dbReference type="Rhea" id="RHEA-COMP:9707"/>
        <dbReference type="ChEBI" id="CHEBI:15378"/>
        <dbReference type="ChEBI" id="CHEBI:30616"/>
        <dbReference type="ChEBI" id="CHEBI:33019"/>
        <dbReference type="ChEBI" id="CHEBI:58315"/>
        <dbReference type="ChEBI" id="CHEBI:78442"/>
        <dbReference type="ChEBI" id="CHEBI:78536"/>
        <dbReference type="ChEBI" id="CHEBI:456215"/>
        <dbReference type="EC" id="6.1.1.1"/>
    </reaction>
</comment>
<dbReference type="InterPro" id="IPR002305">
    <property type="entry name" value="aa-tRNA-synth_Ic"/>
</dbReference>
<sequence>MSNLPVFSGRLRGVMSENPLRKATPQEQFEEVTRGTMDIQVPEELKKKLERSYETGKPLIIKAGFDPSRPDLHLGHSLLLTRMRRFQEFGHQVVFLIGDFTALIGDPSGKNVTRPALTRDEVKVNAKTYQDQVFKVLDAAKTQVRFNSEWLDKLGTEGMIRLAARYSVQRMLERDDFKTRFRENRSISIHEFLYPLLQGYDSVALKADVELGATDQLFNLLVGRQLMKEEGMEPQVIMTGPILEGLDAKMVDGKIVGDKMSKSLDNYVGISDPPEQIYGKLMSITDDLMWRYYELLSSRTLKELGELKQKVTSGELHPKAAKSGFAQEMAARFHDAESAQKAMQAWEERYSQKKIVAEDQPLVEVAMGGAPKLPLAKALAEAKLVASVTEARKLMGQGGVRVNGEKATDPKHELDAGEYLVQVGKHKSARLKLA</sequence>
<evidence type="ECO:0000313" key="14">
    <source>
        <dbReference type="Proteomes" id="UP000035579"/>
    </source>
</evidence>
<dbReference type="Gene3D" id="1.10.240.10">
    <property type="entry name" value="Tyrosyl-Transfer RNA Synthetase"/>
    <property type="match status" value="1"/>
</dbReference>
<dbReference type="SUPFAM" id="SSF52374">
    <property type="entry name" value="Nucleotidylyl transferase"/>
    <property type="match status" value="1"/>
</dbReference>
<feature type="short sequence motif" description="'HIGH' region" evidence="10">
    <location>
        <begin position="67"/>
        <end position="76"/>
    </location>
</feature>
<dbReference type="EMBL" id="CP011509">
    <property type="protein sequence ID" value="AKJ05064.1"/>
    <property type="molecule type" value="Genomic_DNA"/>
</dbReference>
<keyword evidence="5 10" id="KW-0067">ATP-binding</keyword>
<feature type="short sequence motif" description="'KMSKS' region" evidence="10">
    <location>
        <begin position="259"/>
        <end position="263"/>
    </location>
</feature>
<gene>
    <name evidence="10" type="primary">tyrS</name>
    <name evidence="13" type="ORF">AA314_06690</name>
</gene>
<keyword evidence="3 10" id="KW-0436">Ligase</keyword>
<protein>
    <recommendedName>
        <fullName evidence="10">Tyrosine--tRNA ligase</fullName>
        <ecNumber evidence="10">6.1.1.1</ecNumber>
    </recommendedName>
    <alternativeName>
        <fullName evidence="10">Tyrosyl-tRNA synthetase</fullName>
        <shortName evidence="10">TyrRS</shortName>
    </alternativeName>
</protein>
<dbReference type="GO" id="GO:0006437">
    <property type="term" value="P:tyrosyl-tRNA aminoacylation"/>
    <property type="evidence" value="ECO:0007669"/>
    <property type="project" value="UniProtKB-UniRule"/>
</dbReference>
<dbReference type="SUPFAM" id="SSF55174">
    <property type="entry name" value="Alpha-L RNA-binding motif"/>
    <property type="match status" value="1"/>
</dbReference>
<evidence type="ECO:0000256" key="11">
    <source>
        <dbReference type="PROSITE-ProRule" id="PRU00182"/>
    </source>
</evidence>
<keyword evidence="7 10" id="KW-0648">Protein biosynthesis</keyword>
<evidence type="ECO:0000256" key="4">
    <source>
        <dbReference type="ARBA" id="ARBA00022741"/>
    </source>
</evidence>
<evidence type="ECO:0000256" key="6">
    <source>
        <dbReference type="ARBA" id="ARBA00022884"/>
    </source>
</evidence>
<comment type="subunit">
    <text evidence="1 10">Homodimer.</text>
</comment>
<keyword evidence="2 10" id="KW-0963">Cytoplasm</keyword>
<dbReference type="InterPro" id="IPR024108">
    <property type="entry name" value="Tyr-tRNA-ligase_bac_2"/>
</dbReference>
<keyword evidence="4 10" id="KW-0547">Nucleotide-binding</keyword>
<dbReference type="GO" id="GO:0005524">
    <property type="term" value="F:ATP binding"/>
    <property type="evidence" value="ECO:0007669"/>
    <property type="project" value="UniProtKB-UniRule"/>
</dbReference>
<dbReference type="Gene3D" id="3.40.50.620">
    <property type="entry name" value="HUPs"/>
    <property type="match status" value="1"/>
</dbReference>
<dbReference type="InterPro" id="IPR024088">
    <property type="entry name" value="Tyr-tRNA-ligase_bac-type"/>
</dbReference>
<dbReference type="AlphaFoldDB" id="A0AAC8QCX2"/>
<evidence type="ECO:0000313" key="13">
    <source>
        <dbReference type="EMBL" id="AKJ05064.1"/>
    </source>
</evidence>
<feature type="domain" description="RNA-binding S4" evidence="12">
    <location>
        <begin position="373"/>
        <end position="434"/>
    </location>
</feature>
<comment type="function">
    <text evidence="10">Catalyzes the attachment of tyrosine to tRNA(Tyr) in a two-step reaction: tyrosine is first activated by ATP to form Tyr-AMP and then transferred to the acceptor end of tRNA(Tyr).</text>
</comment>
<accession>A0AAC8QCX2</accession>
<dbReference type="EC" id="6.1.1.1" evidence="10"/>
<dbReference type="KEGG" id="age:AA314_06690"/>
<dbReference type="PANTHER" id="PTHR11766:SF1">
    <property type="entry name" value="TYROSINE--TRNA LIGASE"/>
    <property type="match status" value="1"/>
</dbReference>
<dbReference type="GO" id="GO:0003723">
    <property type="term" value="F:RNA binding"/>
    <property type="evidence" value="ECO:0007669"/>
    <property type="project" value="UniProtKB-KW"/>
</dbReference>
<dbReference type="GO" id="GO:0005829">
    <property type="term" value="C:cytosol"/>
    <property type="evidence" value="ECO:0007669"/>
    <property type="project" value="TreeGrafter"/>
</dbReference>
<evidence type="ECO:0000256" key="9">
    <source>
        <dbReference type="ARBA" id="ARBA00048248"/>
    </source>
</evidence>
<dbReference type="CDD" id="cd00805">
    <property type="entry name" value="TyrRS_core"/>
    <property type="match status" value="1"/>
</dbReference>
<dbReference type="InterPro" id="IPR036986">
    <property type="entry name" value="S4_RNA-bd_sf"/>
</dbReference>
<organism evidence="13 14">
    <name type="scientific">Archangium gephyra</name>
    <dbReference type="NCBI Taxonomy" id="48"/>
    <lineage>
        <taxon>Bacteria</taxon>
        <taxon>Pseudomonadati</taxon>
        <taxon>Myxococcota</taxon>
        <taxon>Myxococcia</taxon>
        <taxon>Myxococcales</taxon>
        <taxon>Cystobacterineae</taxon>
        <taxon>Archangiaceae</taxon>
        <taxon>Archangium</taxon>
    </lineage>
</organism>
<dbReference type="Gene3D" id="3.10.290.10">
    <property type="entry name" value="RNA-binding S4 domain"/>
    <property type="match status" value="1"/>
</dbReference>
<reference evidence="13 14" key="1">
    <citation type="submission" date="2015-05" db="EMBL/GenBank/DDBJ databases">
        <title>Genome assembly of Archangium gephyra DSM 2261.</title>
        <authorList>
            <person name="Sharma G."/>
            <person name="Subramanian S."/>
        </authorList>
    </citation>
    <scope>NUCLEOTIDE SEQUENCE [LARGE SCALE GENOMIC DNA]</scope>
    <source>
        <strain evidence="13 14">DSM 2261</strain>
    </source>
</reference>
<dbReference type="GO" id="GO:0004831">
    <property type="term" value="F:tyrosine-tRNA ligase activity"/>
    <property type="evidence" value="ECO:0007669"/>
    <property type="project" value="UniProtKB-UniRule"/>
</dbReference>
<dbReference type="Pfam" id="PF01479">
    <property type="entry name" value="S4"/>
    <property type="match status" value="1"/>
</dbReference>
<keyword evidence="8 10" id="KW-0030">Aminoacyl-tRNA synthetase</keyword>
<dbReference type="CDD" id="cd00165">
    <property type="entry name" value="S4"/>
    <property type="match status" value="1"/>
</dbReference>
<proteinExistence type="inferred from homology"/>
<feature type="binding site" evidence="10">
    <location>
        <position position="262"/>
    </location>
    <ligand>
        <name>ATP</name>
        <dbReference type="ChEBI" id="CHEBI:30616"/>
    </ligand>
</feature>
<comment type="similarity">
    <text evidence="10">Belongs to the class-I aminoacyl-tRNA synthetase family. TyrS type 2 subfamily.</text>
</comment>
<name>A0AAC8QCX2_9BACT</name>
<dbReference type="PROSITE" id="PS50889">
    <property type="entry name" value="S4"/>
    <property type="match status" value="1"/>
</dbReference>
<keyword evidence="6 11" id="KW-0694">RNA-binding</keyword>
<dbReference type="InterPro" id="IPR014729">
    <property type="entry name" value="Rossmann-like_a/b/a_fold"/>
</dbReference>
<dbReference type="InterPro" id="IPR002307">
    <property type="entry name" value="Tyr-tRNA-ligase"/>
</dbReference>
<dbReference type="PANTHER" id="PTHR11766">
    <property type="entry name" value="TYROSYL-TRNA SYNTHETASE"/>
    <property type="match status" value="1"/>
</dbReference>
<evidence type="ECO:0000256" key="8">
    <source>
        <dbReference type="ARBA" id="ARBA00023146"/>
    </source>
</evidence>
<dbReference type="SMART" id="SM00363">
    <property type="entry name" value="S4"/>
    <property type="match status" value="1"/>
</dbReference>